<accession>A0A850E1Y8</accession>
<dbReference type="InterPro" id="IPR040999">
    <property type="entry name" value="Mak_N_cap"/>
</dbReference>
<feature type="domain" description="Maltokinase N-terminal cap" evidence="5">
    <location>
        <begin position="20"/>
        <end position="103"/>
    </location>
</feature>
<dbReference type="EMBL" id="JABMCG010000126">
    <property type="protein sequence ID" value="NUU29653.1"/>
    <property type="molecule type" value="Genomic_DNA"/>
</dbReference>
<protein>
    <recommendedName>
        <fullName evidence="5">Maltokinase N-terminal cap domain-containing protein</fullName>
    </recommendedName>
</protein>
<dbReference type="Pfam" id="PF18085">
    <property type="entry name" value="Mak_N_cap"/>
    <property type="match status" value="1"/>
</dbReference>
<reference evidence="6 7" key="1">
    <citation type="submission" date="2020-05" db="EMBL/GenBank/DDBJ databases">
        <title>Genome Sequencing of Type Strains.</title>
        <authorList>
            <person name="Lemaire J.F."/>
            <person name="Inderbitzin P."/>
            <person name="Gregorio O.A."/>
            <person name="Collins S.B."/>
            <person name="Wespe N."/>
            <person name="Knight-Connoni V."/>
        </authorList>
    </citation>
    <scope>NUCLEOTIDE SEQUENCE [LARGE SCALE GENOMIC DNA]</scope>
    <source>
        <strain evidence="6 7">DSM 20512</strain>
    </source>
</reference>
<dbReference type="RefSeq" id="WP_175326844.1">
    <property type="nucleotide sequence ID" value="NZ_BAAAWP010000001.1"/>
</dbReference>
<dbReference type="AlphaFoldDB" id="A0A850E1Y8"/>
<dbReference type="GO" id="GO:0005524">
    <property type="term" value="F:ATP binding"/>
    <property type="evidence" value="ECO:0007669"/>
    <property type="project" value="UniProtKB-KW"/>
</dbReference>
<gene>
    <name evidence="6" type="ORF">HP467_16300</name>
</gene>
<keyword evidence="3" id="KW-0418">Kinase</keyword>
<evidence type="ECO:0000256" key="1">
    <source>
        <dbReference type="ARBA" id="ARBA00022679"/>
    </source>
</evidence>
<evidence type="ECO:0000256" key="2">
    <source>
        <dbReference type="ARBA" id="ARBA00022741"/>
    </source>
</evidence>
<sequence>MAVIHRATLRPSKAEALAAWLPAQPWSGLTAGDPVEVVTRFRFDDPAGEVGVEVLLVQTPDGRLLHTPLTYRGAPLDAARAHLVTEMDHSVLGRRWVYDAAGDPVYADVVRRAIATGGHEAELERADGTGRLDKEATAHGSGTAAVSPTVTTVAAHTDGTETTVQTDHGDLVVLRVVGLPVPEGETLTAAWGDRHAVVAVLPA</sequence>
<keyword evidence="1" id="KW-0808">Transferase</keyword>
<dbReference type="GO" id="GO:0016301">
    <property type="term" value="F:kinase activity"/>
    <property type="evidence" value="ECO:0007669"/>
    <property type="project" value="UniProtKB-KW"/>
</dbReference>
<proteinExistence type="predicted"/>
<keyword evidence="2" id="KW-0547">Nucleotide-binding</keyword>
<dbReference type="NCBIfam" id="NF047744">
    <property type="entry name" value="CG0192_rel"/>
    <property type="match status" value="1"/>
</dbReference>
<comment type="caution">
    <text evidence="6">The sequence shown here is derived from an EMBL/GenBank/DDBJ whole genome shotgun (WGS) entry which is preliminary data.</text>
</comment>
<evidence type="ECO:0000313" key="7">
    <source>
        <dbReference type="Proteomes" id="UP000539146"/>
    </source>
</evidence>
<organism evidence="6 7">
    <name type="scientific">Curtobacterium citreum</name>
    <dbReference type="NCBI Taxonomy" id="2036"/>
    <lineage>
        <taxon>Bacteria</taxon>
        <taxon>Bacillati</taxon>
        <taxon>Actinomycetota</taxon>
        <taxon>Actinomycetes</taxon>
        <taxon>Micrococcales</taxon>
        <taxon>Microbacteriaceae</taxon>
        <taxon>Curtobacterium</taxon>
    </lineage>
</organism>
<evidence type="ECO:0000256" key="3">
    <source>
        <dbReference type="ARBA" id="ARBA00022777"/>
    </source>
</evidence>
<evidence type="ECO:0000313" key="6">
    <source>
        <dbReference type="EMBL" id="NUU29653.1"/>
    </source>
</evidence>
<evidence type="ECO:0000259" key="5">
    <source>
        <dbReference type="Pfam" id="PF18085"/>
    </source>
</evidence>
<keyword evidence="4" id="KW-0067">ATP-binding</keyword>
<name>A0A850E1Y8_9MICO</name>
<evidence type="ECO:0000256" key="4">
    <source>
        <dbReference type="ARBA" id="ARBA00022840"/>
    </source>
</evidence>
<dbReference type="Proteomes" id="UP000539146">
    <property type="component" value="Unassembled WGS sequence"/>
</dbReference>